<name>A0A0E4BK21_9BRAD</name>
<protein>
    <submittedName>
        <fullName evidence="1">Uncharacterized protein</fullName>
    </submittedName>
</protein>
<accession>A0A0E4BK21</accession>
<organism evidence="1 2">
    <name type="scientific">Bradyrhizobium diazoefficiens</name>
    <dbReference type="NCBI Taxonomy" id="1355477"/>
    <lineage>
        <taxon>Bacteria</taxon>
        <taxon>Pseudomonadati</taxon>
        <taxon>Pseudomonadota</taxon>
        <taxon>Alphaproteobacteria</taxon>
        <taxon>Hyphomicrobiales</taxon>
        <taxon>Nitrobacteraceae</taxon>
        <taxon>Bradyrhizobium</taxon>
    </lineage>
</organism>
<proteinExistence type="predicted"/>
<dbReference type="Proteomes" id="UP000063308">
    <property type="component" value="Chromosome"/>
</dbReference>
<reference evidence="1 2" key="1">
    <citation type="submission" date="2014-11" db="EMBL/GenBank/DDBJ databases">
        <title>Symbiosis island explosion on the genome of extra-slow-growing strains of soybean bradyrhizobia with massive insertion sequences.</title>
        <authorList>
            <person name="Iida T."/>
            <person name="Minamisawa K."/>
        </authorList>
    </citation>
    <scope>NUCLEOTIDE SEQUENCE [LARGE SCALE GENOMIC DNA]</scope>
    <source>
        <strain evidence="1 2">NK6</strain>
    </source>
</reference>
<dbReference type="EMBL" id="AP014685">
    <property type="protein sequence ID" value="BAR53476.1"/>
    <property type="molecule type" value="Genomic_DNA"/>
</dbReference>
<evidence type="ECO:0000313" key="2">
    <source>
        <dbReference type="Proteomes" id="UP000063308"/>
    </source>
</evidence>
<dbReference type="AlphaFoldDB" id="A0A0E4BK21"/>
<gene>
    <name evidence="1" type="ORF">NK6_288</name>
</gene>
<sequence>MHFDAATKLHITGFADAPKEPWWLQHQAMLVLTRSGPPAQQP</sequence>
<evidence type="ECO:0000313" key="1">
    <source>
        <dbReference type="EMBL" id="BAR53476.1"/>
    </source>
</evidence>